<accession>A2DJ02</accession>
<keyword evidence="4" id="KW-0132">Cell division</keyword>
<evidence type="ECO:0000256" key="1">
    <source>
        <dbReference type="ARBA" id="ARBA00004245"/>
    </source>
</evidence>
<dbReference type="InterPro" id="IPR027328">
    <property type="entry name" value="MAPRE"/>
</dbReference>
<comment type="similarity">
    <text evidence="2">Belongs to the MAPRE family.</text>
</comment>
<evidence type="ECO:0000259" key="12">
    <source>
        <dbReference type="PROSITE" id="PS51230"/>
    </source>
</evidence>
<dbReference type="InterPro" id="IPR036872">
    <property type="entry name" value="CH_dom_sf"/>
</dbReference>
<evidence type="ECO:0000256" key="8">
    <source>
        <dbReference type="ARBA" id="ARBA00023306"/>
    </source>
</evidence>
<dbReference type="Gene3D" id="1.10.418.10">
    <property type="entry name" value="Calponin-like domain"/>
    <property type="match status" value="1"/>
</dbReference>
<dbReference type="GO" id="GO:0035372">
    <property type="term" value="P:protein localization to microtubule"/>
    <property type="evidence" value="ECO:0000318"/>
    <property type="project" value="GO_Central"/>
</dbReference>
<dbReference type="PROSITE" id="PS51230">
    <property type="entry name" value="EB1_C"/>
    <property type="match status" value="1"/>
</dbReference>
<dbReference type="GO" id="GO:0031110">
    <property type="term" value="P:regulation of microtubule polymerization or depolymerization"/>
    <property type="evidence" value="ECO:0000318"/>
    <property type="project" value="GO_Central"/>
</dbReference>
<feature type="domain" description="Calponin-homology (CH)" evidence="11">
    <location>
        <begin position="13"/>
        <end position="115"/>
    </location>
</feature>
<dbReference type="Pfam" id="PF00307">
    <property type="entry name" value="CH"/>
    <property type="match status" value="1"/>
</dbReference>
<dbReference type="KEGG" id="tva:5465106"/>
<evidence type="ECO:0000259" key="11">
    <source>
        <dbReference type="PROSITE" id="PS50021"/>
    </source>
</evidence>
<dbReference type="GO" id="GO:0051010">
    <property type="term" value="F:microtubule plus-end binding"/>
    <property type="evidence" value="ECO:0000318"/>
    <property type="project" value="GO_Central"/>
</dbReference>
<dbReference type="GO" id="GO:0051301">
    <property type="term" value="P:cell division"/>
    <property type="evidence" value="ECO:0007669"/>
    <property type="project" value="UniProtKB-KW"/>
</dbReference>
<dbReference type="Gene3D" id="1.20.5.1430">
    <property type="match status" value="1"/>
</dbReference>
<feature type="domain" description="EB1 C-terminal" evidence="12">
    <location>
        <begin position="218"/>
        <end position="286"/>
    </location>
</feature>
<dbReference type="InterPro" id="IPR036133">
    <property type="entry name" value="EB1_C_sf"/>
</dbReference>
<dbReference type="VEuPathDB" id="TrichDB:TVAG_228400"/>
<dbReference type="GO" id="GO:0051233">
    <property type="term" value="C:spindle midzone"/>
    <property type="evidence" value="ECO:0000318"/>
    <property type="project" value="GO_Central"/>
</dbReference>
<dbReference type="VEuPathDB" id="TrichDB:TVAGG3_0483910"/>
<dbReference type="SMR" id="A2DJ02"/>
<dbReference type="SUPFAM" id="SSF47576">
    <property type="entry name" value="Calponin-homology domain, CH-domain"/>
    <property type="match status" value="1"/>
</dbReference>
<dbReference type="RefSeq" id="XP_001580563.1">
    <property type="nucleotide sequence ID" value="XM_001580513.1"/>
</dbReference>
<keyword evidence="3" id="KW-0963">Cytoplasm</keyword>
<dbReference type="eggNOG" id="KOG3000">
    <property type="taxonomic scope" value="Eukaryota"/>
</dbReference>
<keyword evidence="5 9" id="KW-0493">Microtubule</keyword>
<feature type="compositionally biased region" description="Basic and acidic residues" evidence="10">
    <location>
        <begin position="180"/>
        <end position="208"/>
    </location>
</feature>
<evidence type="ECO:0000256" key="6">
    <source>
        <dbReference type="ARBA" id="ARBA00022776"/>
    </source>
</evidence>
<dbReference type="STRING" id="5722.A2DJ02"/>
<dbReference type="GO" id="GO:0005881">
    <property type="term" value="C:cytoplasmic microtubule"/>
    <property type="evidence" value="ECO:0000318"/>
    <property type="project" value="GO_Central"/>
</dbReference>
<keyword evidence="6" id="KW-0498">Mitosis</keyword>
<evidence type="ECO:0000313" key="14">
    <source>
        <dbReference type="Proteomes" id="UP000001542"/>
    </source>
</evidence>
<protein>
    <submittedName>
        <fullName evidence="13">EB1 protein</fullName>
    </submittedName>
</protein>
<dbReference type="InParanoid" id="A2DJ02"/>
<keyword evidence="7" id="KW-0206">Cytoskeleton</keyword>
<dbReference type="SUPFAM" id="SSF140612">
    <property type="entry name" value="EB1 dimerisation domain-like"/>
    <property type="match status" value="1"/>
</dbReference>
<dbReference type="InterPro" id="IPR001715">
    <property type="entry name" value="CH_dom"/>
</dbReference>
<dbReference type="FunFam" id="1.10.418.10:FF:000028">
    <property type="entry name" value="RP/EB family microtubule-associated protein"/>
    <property type="match status" value="1"/>
</dbReference>
<evidence type="ECO:0000313" key="13">
    <source>
        <dbReference type="EMBL" id="EAY19577.1"/>
    </source>
</evidence>
<feature type="region of interest" description="Disordered" evidence="10">
    <location>
        <begin position="131"/>
        <end position="223"/>
    </location>
</feature>
<dbReference type="GO" id="GO:0035371">
    <property type="term" value="C:microtubule plus-end"/>
    <property type="evidence" value="ECO:0000318"/>
    <property type="project" value="GO_Central"/>
</dbReference>
<evidence type="ECO:0000256" key="5">
    <source>
        <dbReference type="ARBA" id="ARBA00022701"/>
    </source>
</evidence>
<evidence type="ECO:0000256" key="2">
    <source>
        <dbReference type="ARBA" id="ARBA00010729"/>
    </source>
</evidence>
<name>A2DJ02_TRIV3</name>
<proteinExistence type="inferred from homology"/>
<evidence type="ECO:0000256" key="9">
    <source>
        <dbReference type="PROSITE-ProRule" id="PRU00576"/>
    </source>
</evidence>
<keyword evidence="14" id="KW-1185">Reference proteome</keyword>
<reference evidence="13" key="2">
    <citation type="journal article" date="2007" name="Science">
        <title>Draft genome sequence of the sexually transmitted pathogen Trichomonas vaginalis.</title>
        <authorList>
            <person name="Carlton J.M."/>
            <person name="Hirt R.P."/>
            <person name="Silva J.C."/>
            <person name="Delcher A.L."/>
            <person name="Schatz M."/>
            <person name="Zhao Q."/>
            <person name="Wortman J.R."/>
            <person name="Bidwell S.L."/>
            <person name="Alsmark U.C.M."/>
            <person name="Besteiro S."/>
            <person name="Sicheritz-Ponten T."/>
            <person name="Noel C.J."/>
            <person name="Dacks J.B."/>
            <person name="Foster P.G."/>
            <person name="Simillion C."/>
            <person name="Van de Peer Y."/>
            <person name="Miranda-Saavedra D."/>
            <person name="Barton G.J."/>
            <person name="Westrop G.D."/>
            <person name="Mueller S."/>
            <person name="Dessi D."/>
            <person name="Fiori P.L."/>
            <person name="Ren Q."/>
            <person name="Paulsen I."/>
            <person name="Zhang H."/>
            <person name="Bastida-Corcuera F.D."/>
            <person name="Simoes-Barbosa A."/>
            <person name="Brown M.T."/>
            <person name="Hayes R.D."/>
            <person name="Mukherjee M."/>
            <person name="Okumura C.Y."/>
            <person name="Schneider R."/>
            <person name="Smith A.J."/>
            <person name="Vanacova S."/>
            <person name="Villalvazo M."/>
            <person name="Haas B.J."/>
            <person name="Pertea M."/>
            <person name="Feldblyum T.V."/>
            <person name="Utterback T.R."/>
            <person name="Shu C.L."/>
            <person name="Osoegawa K."/>
            <person name="de Jong P.J."/>
            <person name="Hrdy I."/>
            <person name="Horvathova L."/>
            <person name="Zubacova Z."/>
            <person name="Dolezal P."/>
            <person name="Malik S.B."/>
            <person name="Logsdon J.M. Jr."/>
            <person name="Henze K."/>
            <person name="Gupta A."/>
            <person name="Wang C.C."/>
            <person name="Dunne R.L."/>
            <person name="Upcroft J.A."/>
            <person name="Upcroft P."/>
            <person name="White O."/>
            <person name="Salzberg S.L."/>
            <person name="Tang P."/>
            <person name="Chiu C.-H."/>
            <person name="Lee Y.-S."/>
            <person name="Embley T.M."/>
            <person name="Coombs G.H."/>
            <person name="Mottram J.C."/>
            <person name="Tachezy J."/>
            <person name="Fraser-Liggett C.M."/>
            <person name="Johnson P.J."/>
        </authorList>
    </citation>
    <scope>NUCLEOTIDE SEQUENCE [LARGE SCALE GENOMIC DNA]</scope>
    <source>
        <strain evidence="13">G3</strain>
    </source>
</reference>
<organism evidence="13 14">
    <name type="scientific">Trichomonas vaginalis (strain ATCC PRA-98 / G3)</name>
    <dbReference type="NCBI Taxonomy" id="412133"/>
    <lineage>
        <taxon>Eukaryota</taxon>
        <taxon>Metamonada</taxon>
        <taxon>Parabasalia</taxon>
        <taxon>Trichomonadida</taxon>
        <taxon>Trichomonadidae</taxon>
        <taxon>Trichomonas</taxon>
    </lineage>
</organism>
<dbReference type="PROSITE" id="PS50021">
    <property type="entry name" value="CH"/>
    <property type="match status" value="1"/>
</dbReference>
<dbReference type="Proteomes" id="UP000001542">
    <property type="component" value="Unassembled WGS sequence"/>
</dbReference>
<dbReference type="GO" id="GO:0005815">
    <property type="term" value="C:microtubule organizing center"/>
    <property type="evidence" value="ECO:0000318"/>
    <property type="project" value="GO_Central"/>
</dbReference>
<dbReference type="AlphaFoldDB" id="A2DJ02"/>
<evidence type="ECO:0000256" key="3">
    <source>
        <dbReference type="ARBA" id="ARBA00022490"/>
    </source>
</evidence>
<feature type="compositionally biased region" description="Low complexity" evidence="10">
    <location>
        <begin position="210"/>
        <end position="223"/>
    </location>
</feature>
<dbReference type="OrthoDB" id="2119228at2759"/>
<dbReference type="PANTHER" id="PTHR10623">
    <property type="entry name" value="MICROTUBULE-ASSOCIATED PROTEIN RP/EB FAMILY MEMBER"/>
    <property type="match status" value="1"/>
</dbReference>
<dbReference type="OMA" id="WIKRFWD"/>
<evidence type="ECO:0000256" key="4">
    <source>
        <dbReference type="ARBA" id="ARBA00022618"/>
    </source>
</evidence>
<dbReference type="EMBL" id="DS113206">
    <property type="protein sequence ID" value="EAY19577.1"/>
    <property type="molecule type" value="Genomic_DNA"/>
</dbReference>
<dbReference type="FunCoup" id="A2DJ02">
    <property type="interactions" value="328"/>
</dbReference>
<evidence type="ECO:0000256" key="7">
    <source>
        <dbReference type="ARBA" id="ARBA00023212"/>
    </source>
</evidence>
<keyword evidence="8" id="KW-0131">Cell cycle</keyword>
<dbReference type="Pfam" id="PF03271">
    <property type="entry name" value="EB1"/>
    <property type="match status" value="1"/>
</dbReference>
<dbReference type="InterPro" id="IPR004953">
    <property type="entry name" value="EB1_C"/>
</dbReference>
<evidence type="ECO:0000256" key="10">
    <source>
        <dbReference type="SAM" id="MobiDB-lite"/>
    </source>
</evidence>
<dbReference type="GO" id="GO:0051225">
    <property type="term" value="P:spindle assembly"/>
    <property type="evidence" value="ECO:0000318"/>
    <property type="project" value="GO_Central"/>
</dbReference>
<comment type="subcellular location">
    <subcellularLocation>
        <location evidence="1">Cytoplasm</location>
        <location evidence="1">Cytoskeleton</location>
    </subcellularLocation>
</comment>
<sequence>MSKAMGMMSGVYFVGRAELLEWVNDLLKINYTKVEDMSNGAAFCQIIDAIHPGTVHLKNVKFDAVQAPDIINNYKVLQEAFDKNGIKQYIDVNTLVKGKYMASLELFQWIHGYYSQQQPPTDYDPVERRRKLKLKEPTSSVTEGKPAGMAKRKDKNTAAAAPKPGELRPGVIPGRGASAAEKHTVAPVRKEKPAPAAEKEPVARKEAKTALPGPGAAASAAASKELAAAKKKIEELNEEVTQANEERDFYYDKLRKIETFCQDNEDDEMVKKILAILYEADEEKGFVAPNDDDEEEDE</sequence>
<gene>
    <name evidence="13" type="ORF">TVAG_228400</name>
</gene>
<reference evidence="13" key="1">
    <citation type="submission" date="2006-10" db="EMBL/GenBank/DDBJ databases">
        <authorList>
            <person name="Amadeo P."/>
            <person name="Zhao Q."/>
            <person name="Wortman J."/>
            <person name="Fraser-Liggett C."/>
            <person name="Carlton J."/>
        </authorList>
    </citation>
    <scope>NUCLEOTIDE SEQUENCE</scope>
    <source>
        <strain evidence="13">G3</strain>
    </source>
</reference>